<evidence type="ECO:0000256" key="4">
    <source>
        <dbReference type="ARBA" id="ARBA00022475"/>
    </source>
</evidence>
<organism evidence="11 12">
    <name type="scientific">Streptomyces cinnabarinus</name>
    <dbReference type="NCBI Taxonomy" id="67287"/>
    <lineage>
        <taxon>Bacteria</taxon>
        <taxon>Bacillati</taxon>
        <taxon>Actinomycetota</taxon>
        <taxon>Actinomycetes</taxon>
        <taxon>Kitasatosporales</taxon>
        <taxon>Streptomycetaceae</taxon>
        <taxon>Streptomyces</taxon>
    </lineage>
</organism>
<evidence type="ECO:0000256" key="7">
    <source>
        <dbReference type="ARBA" id="ARBA00023136"/>
    </source>
</evidence>
<feature type="transmembrane region" description="Helical" evidence="9">
    <location>
        <begin position="364"/>
        <end position="387"/>
    </location>
</feature>
<feature type="transmembrane region" description="Helical" evidence="9">
    <location>
        <begin position="574"/>
        <end position="594"/>
    </location>
</feature>
<evidence type="ECO:0000256" key="2">
    <source>
        <dbReference type="ARBA" id="ARBA00007755"/>
    </source>
</evidence>
<feature type="transmembrane region" description="Helical" evidence="9">
    <location>
        <begin position="285"/>
        <end position="303"/>
    </location>
</feature>
<keyword evidence="7 9" id="KW-0472">Membrane</keyword>
<dbReference type="PANTHER" id="PTHR30252:SF3">
    <property type="entry name" value="PYRUVATE_PROTON SYMPORTER BTST"/>
    <property type="match status" value="1"/>
</dbReference>
<feature type="transmembrane region" description="Helical" evidence="9">
    <location>
        <begin position="223"/>
        <end position="242"/>
    </location>
</feature>
<evidence type="ECO:0000256" key="1">
    <source>
        <dbReference type="ARBA" id="ARBA00004651"/>
    </source>
</evidence>
<feature type="region of interest" description="Disordered" evidence="8">
    <location>
        <begin position="692"/>
        <end position="711"/>
    </location>
</feature>
<feature type="transmembrane region" description="Helical" evidence="9">
    <location>
        <begin position="466"/>
        <end position="487"/>
    </location>
</feature>
<evidence type="ECO:0000313" key="11">
    <source>
        <dbReference type="EMBL" id="WAZ24040.1"/>
    </source>
</evidence>
<dbReference type="PANTHER" id="PTHR30252">
    <property type="entry name" value="INNER MEMBRANE PEPTIDE TRANSPORTER"/>
    <property type="match status" value="1"/>
</dbReference>
<sequence>MRTANTRTIVIWTLVALIGGTGWAVLALARGEEVSAAWMVAAALGSYAIAYRFYAKFIAYKVLKVDKTRATPAERLDNGIDFHPTDRRVLLGHHFAAIAGAGPLVGPVLAAQMGYLPGTIWIIAGVIFAGAVQDMVVLFFSTRRDGRSLGQMAREEIGPFGGAAAILATFAIMIILLGVLALVVVNALAESPWGTFSIAMTIPIALLMGFYLRVLRPGRVSEVSLIGVGLLLLALIAGRWVAESSWADAFTLAPSTLVVWLVAYGFIASILPVWMLLAPRDYLSTFMKIGTIFLLALGVVLALPTLKMDAVTDFASRGDGPVFAGSLFPFVFITIACGALSGFHSLISSGTTPKMIQKETQVRMIGYGSMLMESSVAVMALVAASIIDPGLYFAMNAPAGVIGDSVQNASQVVGSWGYQISPEDLAQAAKNVEEASLLSRTGGAPTLAVGISDIFSQITGDSLRAFWYHFAIMFEALFILTALDAGTRVGRFMLQDMLGNVYRPFKQISWKPGLVICSAIVCGLWGYFLWVGVHEPLGGINQLFPIFGISNQLLAAVALAVCTTLLVKSGRLKWAWITGIPLAWDATVTLTASYQKVFSSDPRVGFFKQRQVFQDAIDEGKILPPAKTMDDMHTVVTNSTVDGVLTAALALLIIVVILDATRVCVRHLRRPALSSLSEAPYVESKLVAPAGLFPTPEEKEEQRDAVTPAGT</sequence>
<evidence type="ECO:0000256" key="3">
    <source>
        <dbReference type="ARBA" id="ARBA00022448"/>
    </source>
</evidence>
<feature type="transmembrane region" description="Helical" evidence="9">
    <location>
        <begin position="120"/>
        <end position="140"/>
    </location>
</feature>
<evidence type="ECO:0000313" key="12">
    <source>
        <dbReference type="Proteomes" id="UP001164439"/>
    </source>
</evidence>
<gene>
    <name evidence="11" type="ORF">STRCI_005424</name>
</gene>
<feature type="transmembrane region" description="Helical" evidence="9">
    <location>
        <begin position="257"/>
        <end position="278"/>
    </location>
</feature>
<proteinExistence type="inferred from homology"/>
<feature type="transmembrane region" description="Helical" evidence="9">
    <location>
        <begin position="160"/>
        <end position="185"/>
    </location>
</feature>
<dbReference type="EMBL" id="CP114413">
    <property type="protein sequence ID" value="WAZ24040.1"/>
    <property type="molecule type" value="Genomic_DNA"/>
</dbReference>
<dbReference type="InterPro" id="IPR051605">
    <property type="entry name" value="CstA"/>
</dbReference>
<feature type="transmembrane region" description="Helical" evidence="9">
    <location>
        <begin position="191"/>
        <end position="211"/>
    </location>
</feature>
<evidence type="ECO:0000256" key="9">
    <source>
        <dbReference type="SAM" id="Phobius"/>
    </source>
</evidence>
<feature type="transmembrane region" description="Helical" evidence="9">
    <location>
        <begin position="644"/>
        <end position="665"/>
    </location>
</feature>
<feature type="domain" description="CstA N-terminal" evidence="10">
    <location>
        <begin position="36"/>
        <end position="592"/>
    </location>
</feature>
<accession>A0ABY7KK27</accession>
<feature type="transmembrane region" description="Helical" evidence="9">
    <location>
        <begin position="543"/>
        <end position="567"/>
    </location>
</feature>
<evidence type="ECO:0000256" key="6">
    <source>
        <dbReference type="ARBA" id="ARBA00022989"/>
    </source>
</evidence>
<feature type="transmembrane region" description="Helical" evidence="9">
    <location>
        <begin position="35"/>
        <end position="54"/>
    </location>
</feature>
<feature type="transmembrane region" description="Helical" evidence="9">
    <location>
        <begin position="95"/>
        <end position="114"/>
    </location>
</feature>
<feature type="transmembrane region" description="Helical" evidence="9">
    <location>
        <begin position="9"/>
        <end position="29"/>
    </location>
</feature>
<comment type="similarity">
    <text evidence="2">Belongs to the peptide transporter carbon starvation (CstA) (TC 2.A.114) family.</text>
</comment>
<dbReference type="RefSeq" id="WP_269661578.1">
    <property type="nucleotide sequence ID" value="NZ_CP114413.1"/>
</dbReference>
<feature type="transmembrane region" description="Helical" evidence="9">
    <location>
        <begin position="323"/>
        <end position="343"/>
    </location>
</feature>
<evidence type="ECO:0000259" key="10">
    <source>
        <dbReference type="Pfam" id="PF02554"/>
    </source>
</evidence>
<comment type="subcellular location">
    <subcellularLocation>
        <location evidence="1">Cell membrane</location>
        <topology evidence="1">Multi-pass membrane protein</topology>
    </subcellularLocation>
</comment>
<feature type="transmembrane region" description="Helical" evidence="9">
    <location>
        <begin position="508"/>
        <end position="531"/>
    </location>
</feature>
<dbReference type="Pfam" id="PF02554">
    <property type="entry name" value="CstA"/>
    <property type="match status" value="1"/>
</dbReference>
<evidence type="ECO:0000256" key="5">
    <source>
        <dbReference type="ARBA" id="ARBA00022692"/>
    </source>
</evidence>
<keyword evidence="3" id="KW-0813">Transport</keyword>
<dbReference type="InterPro" id="IPR003706">
    <property type="entry name" value="CstA_N"/>
</dbReference>
<protein>
    <submittedName>
        <fullName evidence="11">Carbon starvation protein A</fullName>
    </submittedName>
</protein>
<keyword evidence="4" id="KW-1003">Cell membrane</keyword>
<reference evidence="11" key="1">
    <citation type="submission" date="2022-12" db="EMBL/GenBank/DDBJ databases">
        <authorList>
            <person name="Ruckert C."/>
            <person name="Busche T."/>
            <person name="Kalinowski J."/>
            <person name="Wittmann C."/>
        </authorList>
    </citation>
    <scope>NUCLEOTIDE SEQUENCE</scope>
    <source>
        <strain evidence="11">DSM 40467</strain>
    </source>
</reference>
<keyword evidence="12" id="KW-1185">Reference proteome</keyword>
<dbReference type="Proteomes" id="UP001164439">
    <property type="component" value="Chromosome"/>
</dbReference>
<keyword evidence="6 9" id="KW-1133">Transmembrane helix</keyword>
<keyword evidence="5 9" id="KW-0812">Transmembrane</keyword>
<name>A0ABY7KK27_9ACTN</name>
<evidence type="ECO:0000256" key="8">
    <source>
        <dbReference type="SAM" id="MobiDB-lite"/>
    </source>
</evidence>